<dbReference type="InterPro" id="IPR059106">
    <property type="entry name" value="WHD_MalT"/>
</dbReference>
<dbReference type="Gene3D" id="3.40.50.300">
    <property type="entry name" value="P-loop containing nucleotide triphosphate hydrolases"/>
    <property type="match status" value="1"/>
</dbReference>
<evidence type="ECO:0000313" key="5">
    <source>
        <dbReference type="EMBL" id="OPJ63063.1"/>
    </source>
</evidence>
<comment type="caution">
    <text evidence="5">The sequence shown here is derived from an EMBL/GenBank/DDBJ whole genome shotgun (WGS) entry which is preliminary data.</text>
</comment>
<protein>
    <submittedName>
        <fullName evidence="5">HTH-type transcriptional regulator MalT</fullName>
    </submittedName>
</protein>
<dbReference type="GO" id="GO:0003677">
    <property type="term" value="F:DNA binding"/>
    <property type="evidence" value="ECO:0007669"/>
    <property type="project" value="UniProtKB-KW"/>
</dbReference>
<accession>A0A1V4IT35</accession>
<dbReference type="InterPro" id="IPR027417">
    <property type="entry name" value="P-loop_NTPase"/>
</dbReference>
<reference evidence="5 6" key="1">
    <citation type="submission" date="2017-03" db="EMBL/GenBank/DDBJ databases">
        <title>Genome sequence of Clostridium oryzae DSM 28571.</title>
        <authorList>
            <person name="Poehlein A."/>
            <person name="Daniel R."/>
        </authorList>
    </citation>
    <scope>NUCLEOTIDE SEQUENCE [LARGE SCALE GENOMIC DNA]</scope>
    <source>
        <strain evidence="5 6">DSM 28571</strain>
    </source>
</reference>
<dbReference type="OrthoDB" id="9789465at2"/>
<dbReference type="Pfam" id="PF00931">
    <property type="entry name" value="NB-ARC"/>
    <property type="match status" value="1"/>
</dbReference>
<evidence type="ECO:0000256" key="3">
    <source>
        <dbReference type="ARBA" id="ARBA00023163"/>
    </source>
</evidence>
<dbReference type="SUPFAM" id="SSF48452">
    <property type="entry name" value="TPR-like"/>
    <property type="match status" value="1"/>
</dbReference>
<dbReference type="EMBL" id="MZGV01000011">
    <property type="protein sequence ID" value="OPJ63063.1"/>
    <property type="molecule type" value="Genomic_DNA"/>
</dbReference>
<dbReference type="Pfam" id="PF25873">
    <property type="entry name" value="WHD_MalT"/>
    <property type="match status" value="1"/>
</dbReference>
<dbReference type="PROSITE" id="PS00622">
    <property type="entry name" value="HTH_LUXR_1"/>
    <property type="match status" value="1"/>
</dbReference>
<gene>
    <name evidence="5" type="primary">malT_3</name>
    <name evidence="5" type="ORF">CLORY_14290</name>
</gene>
<dbReference type="SUPFAM" id="SSF46894">
    <property type="entry name" value="C-terminal effector domain of the bipartite response regulators"/>
    <property type="match status" value="1"/>
</dbReference>
<dbReference type="AlphaFoldDB" id="A0A1V4IT35"/>
<sequence length="857" mass="99879">MNEQPILMSTRLKMPEPRKDYIVRQQLFEKLKDIDQYSVIVAKGGAGTGKTTLISSFVKEKAMTNVKWISIDEGFNNIFMFWNYFVKAVEGELGASKSKLMSLFNFNFQKGNIESLLTLLINDLNIDENIFIVLDDFYNITDSSLLQSIEFFLKHMSDNIHMILLTRQEPLLYLGALNMEGKLLVIEDDDLKLSHEHGIKFLKDTLKLKLSPKILDFMDEISEGWIGGLQLIAAAASGRNESQIKNFNIKDKLINEYVTKEIYDGLEREEKEFLVVTSILPYFNEQICSRLLSNMNFTDILGKLQDKNIMIICIDEKIGVYRYHNILKEYLNNRFKELDREKQIMFHLKAAEAFRDINDYNECISQFIIGEDYNSAMNFILNFPGNAALFSYADMIPDKFIIKNADFAYQCFFYYFANMEFEKCSKIYNNVKMNMSDDLIFSAFKYANMFVEDTFKINEVDTIQIDNIERLPLLAATKAYIFIKEAYFLYVKCKYAEALSYVDKAVDYSAKQNNLYIVFFCFSIKSQILEDMGDLNECIELYKRMQKMLSDNESIFMLNSSFYVGITGLYLKQMNLVEAKSCLENAINLIPEINFSVDRGYKYNVAEYKFIKEENDEAINIVHELMETISYKNSVYMAGLLRYMFRVIKFAGDTVEKFKLCYETMEESRRSLDSKLLYADLFFHRGEDKEALMIIDDILKYARRYGIKLKLVQASLLKISIIYNNSEKKRDVINLFREALFYSSKNSMLSPYHFERETVRKLISDYDKDIRNEMSEDQKLHYKQIMDICDINSKSILSERELDVLKELAKGLSNKEIGQQLSISLATVKTHIINIYGKLQVNNRIAAVDAAKEQNLL</sequence>
<dbReference type="PROSITE" id="PS50043">
    <property type="entry name" value="HTH_LUXR_2"/>
    <property type="match status" value="1"/>
</dbReference>
<dbReference type="PRINTS" id="PR00038">
    <property type="entry name" value="HTHLUXR"/>
</dbReference>
<dbReference type="Proteomes" id="UP000190080">
    <property type="component" value="Unassembled WGS sequence"/>
</dbReference>
<evidence type="ECO:0000313" key="6">
    <source>
        <dbReference type="Proteomes" id="UP000190080"/>
    </source>
</evidence>
<dbReference type="Gene3D" id="1.25.40.10">
    <property type="entry name" value="Tetratricopeptide repeat domain"/>
    <property type="match status" value="1"/>
</dbReference>
<dbReference type="InterPro" id="IPR011990">
    <property type="entry name" value="TPR-like_helical_dom_sf"/>
</dbReference>
<dbReference type="STRING" id="1450648.CLORY_14290"/>
<keyword evidence="3" id="KW-0804">Transcription</keyword>
<name>A0A1V4IT35_9CLOT</name>
<feature type="domain" description="HTH luxR-type" evidence="4">
    <location>
        <begin position="790"/>
        <end position="855"/>
    </location>
</feature>
<dbReference type="CDD" id="cd06170">
    <property type="entry name" value="LuxR_C_like"/>
    <property type="match status" value="1"/>
</dbReference>
<keyword evidence="2" id="KW-0238">DNA-binding</keyword>
<dbReference type="SUPFAM" id="SSF52540">
    <property type="entry name" value="P-loop containing nucleoside triphosphate hydrolases"/>
    <property type="match status" value="1"/>
</dbReference>
<evidence type="ECO:0000256" key="2">
    <source>
        <dbReference type="ARBA" id="ARBA00023125"/>
    </source>
</evidence>
<dbReference type="InterPro" id="IPR016032">
    <property type="entry name" value="Sig_transdc_resp-reg_C-effctor"/>
</dbReference>
<keyword evidence="6" id="KW-1185">Reference proteome</keyword>
<dbReference type="PANTHER" id="PTHR44688:SF16">
    <property type="entry name" value="DNA-BINDING TRANSCRIPTIONAL ACTIVATOR DEVR_DOSR"/>
    <property type="match status" value="1"/>
</dbReference>
<dbReference type="InterPro" id="IPR002182">
    <property type="entry name" value="NB-ARC"/>
</dbReference>
<dbReference type="RefSeq" id="WP_079422839.1">
    <property type="nucleotide sequence ID" value="NZ_MZGV01000011.1"/>
</dbReference>
<dbReference type="InterPro" id="IPR036388">
    <property type="entry name" value="WH-like_DNA-bd_sf"/>
</dbReference>
<dbReference type="GO" id="GO:0006355">
    <property type="term" value="P:regulation of DNA-templated transcription"/>
    <property type="evidence" value="ECO:0007669"/>
    <property type="project" value="InterPro"/>
</dbReference>
<dbReference type="InterPro" id="IPR000792">
    <property type="entry name" value="Tscrpt_reg_LuxR_C"/>
</dbReference>
<keyword evidence="1" id="KW-0805">Transcription regulation</keyword>
<dbReference type="Pfam" id="PF00196">
    <property type="entry name" value="GerE"/>
    <property type="match status" value="1"/>
</dbReference>
<dbReference type="PANTHER" id="PTHR44688">
    <property type="entry name" value="DNA-BINDING TRANSCRIPTIONAL ACTIVATOR DEVR_DOSR"/>
    <property type="match status" value="1"/>
</dbReference>
<evidence type="ECO:0000259" key="4">
    <source>
        <dbReference type="PROSITE" id="PS50043"/>
    </source>
</evidence>
<proteinExistence type="predicted"/>
<dbReference type="Gene3D" id="1.10.10.10">
    <property type="entry name" value="Winged helix-like DNA-binding domain superfamily/Winged helix DNA-binding domain"/>
    <property type="match status" value="1"/>
</dbReference>
<evidence type="ECO:0000256" key="1">
    <source>
        <dbReference type="ARBA" id="ARBA00023015"/>
    </source>
</evidence>
<dbReference type="SMART" id="SM00421">
    <property type="entry name" value="HTH_LUXR"/>
    <property type="match status" value="1"/>
</dbReference>
<organism evidence="5 6">
    <name type="scientific">Clostridium oryzae</name>
    <dbReference type="NCBI Taxonomy" id="1450648"/>
    <lineage>
        <taxon>Bacteria</taxon>
        <taxon>Bacillati</taxon>
        <taxon>Bacillota</taxon>
        <taxon>Clostridia</taxon>
        <taxon>Eubacteriales</taxon>
        <taxon>Clostridiaceae</taxon>
        <taxon>Clostridium</taxon>
    </lineage>
</organism>